<dbReference type="Proteomes" id="UP000010793">
    <property type="component" value="Chromosome"/>
</dbReference>
<feature type="transmembrane region" description="Helical" evidence="1">
    <location>
        <begin position="143"/>
        <end position="160"/>
    </location>
</feature>
<dbReference type="KEGG" id="bpip:BPP43_07165"/>
<feature type="transmembrane region" description="Helical" evidence="1">
    <location>
        <begin position="198"/>
        <end position="219"/>
    </location>
</feature>
<feature type="transmembrane region" description="Helical" evidence="1">
    <location>
        <begin position="166"/>
        <end position="186"/>
    </location>
</feature>
<keyword evidence="1" id="KW-0812">Transmembrane</keyword>
<organism evidence="2 3">
    <name type="scientific">Brachyspira pilosicoli P43/6/78</name>
    <dbReference type="NCBI Taxonomy" id="1042417"/>
    <lineage>
        <taxon>Bacteria</taxon>
        <taxon>Pseudomonadati</taxon>
        <taxon>Spirochaetota</taxon>
        <taxon>Spirochaetia</taxon>
        <taxon>Brachyspirales</taxon>
        <taxon>Brachyspiraceae</taxon>
        <taxon>Brachyspira</taxon>
    </lineage>
</organism>
<keyword evidence="1" id="KW-0472">Membrane</keyword>
<feature type="transmembrane region" description="Helical" evidence="1">
    <location>
        <begin position="584"/>
        <end position="602"/>
    </location>
</feature>
<feature type="transmembrane region" description="Helical" evidence="1">
    <location>
        <begin position="518"/>
        <end position="540"/>
    </location>
</feature>
<feature type="transmembrane region" description="Helical" evidence="1">
    <location>
        <begin position="285"/>
        <end position="304"/>
    </location>
</feature>
<sequence length="778" mass="90795">MKKIIPIIIFILIPTLIISFSILGNIPRTATLKFKLLEQNNNNTYKYKLNMYTSNKIFRYSDLFFIFLNEKNLPSYIKEISSTNKGYTSLEIISSEKLDENKEYQAEYIVSLKNEVYIISLMLSYLLLLIIININVKSLKKRAVFLYLSLIILIIINAIIKVNINYTGIFLLISFYLIIISNNINPPNKLNNITHQKIILITSSILVALSNIFIINYSYPLVGEDISMILPRGYSLLTYAKNNGIFNIEFASPLFGAGLISYPNPQYDQFSIFYFLRYIMPFWKAYLLCVFLFSIIGFISFYYFNKDVLKVDFKTSLMSAVLFSFTGYYIHHIMIGHWTFLYHPLTALIVYLSFTDRLNYVIKILINALTFSAMIFGGAMQTIFFYTCFTLLGIAAILFKPNKKFIIQCLSIILSCLLGIILSLSKFTQSVYFGRLIERGNSGLHDNNPALIFRTVGNLLLYPILSAASYIKDNLGLRWEHDIALPTMMIVLLIFISLYFILKSSKKEKIEFIKKYKFNIIFILMFLYIYFDIFFANGLIRSAFTKLRSVNLHLRIASTLIIPILMIFSMIFTKINIWNNNKKIILSIFIILSTTILYYHRFISIQTINTNYVETNIDFDDKVFYSIKSNHDKYKVTYINNKLEIYNMIDFTNNTAYELNTSRLPYESIYGYGLETFKAKEEGSPYKIVNNKYNFTDPRSLIFFNNNFPQFSGFNTNDIDKLNNFLSFKEVKWEEPKYFTLSNYISAVSHIIVISILILYFIYKLLKNIIMHHKNNTI</sequence>
<dbReference type="EMBL" id="CP002873">
    <property type="protein sequence ID" value="AGA66661.1"/>
    <property type="molecule type" value="Genomic_DNA"/>
</dbReference>
<proteinExistence type="predicted"/>
<keyword evidence="3" id="KW-1185">Reference proteome</keyword>
<accession>A0A3B6VL72</accession>
<dbReference type="AlphaFoldDB" id="A0A3B6VL72"/>
<feature type="transmembrane region" description="Helical" evidence="1">
    <location>
        <begin position="383"/>
        <end position="399"/>
    </location>
</feature>
<dbReference type="RefSeq" id="WP_015274528.1">
    <property type="nucleotide sequence ID" value="NC_019908.1"/>
</dbReference>
<evidence type="ECO:0000313" key="3">
    <source>
        <dbReference type="Proteomes" id="UP000010793"/>
    </source>
</evidence>
<feature type="transmembrane region" description="Helical" evidence="1">
    <location>
        <begin position="116"/>
        <end position="136"/>
    </location>
</feature>
<feature type="transmembrane region" description="Helical" evidence="1">
    <location>
        <begin position="316"/>
        <end position="338"/>
    </location>
</feature>
<evidence type="ECO:0000313" key="2">
    <source>
        <dbReference type="EMBL" id="AGA66661.1"/>
    </source>
</evidence>
<feature type="transmembrane region" description="Helical" evidence="1">
    <location>
        <begin position="552"/>
        <end position="572"/>
    </location>
</feature>
<feature type="transmembrane region" description="Helical" evidence="1">
    <location>
        <begin position="405"/>
        <end position="425"/>
    </location>
</feature>
<keyword evidence="1" id="KW-1133">Transmembrane helix</keyword>
<feature type="transmembrane region" description="Helical" evidence="1">
    <location>
        <begin position="7"/>
        <end position="26"/>
    </location>
</feature>
<evidence type="ECO:0000256" key="1">
    <source>
        <dbReference type="SAM" id="Phobius"/>
    </source>
</evidence>
<reference evidence="2 3" key="1">
    <citation type="journal article" date="2013" name="Genome Announc.">
        <title>Complete Genome Sequence of the Porcine Strain Brachyspira pilosicoli P43/6/78(T.).</title>
        <authorList>
            <person name="Lin C."/>
            <person name="den Bakker H.C."/>
            <person name="Suzuki H."/>
            <person name="Lefebure T."/>
            <person name="Ponnala L."/>
            <person name="Sun Q."/>
            <person name="Stanhope M.J."/>
            <person name="Wiedmann M."/>
            <person name="Duhamel G.E."/>
        </authorList>
    </citation>
    <scope>NUCLEOTIDE SEQUENCE [LARGE SCALE GENOMIC DNA]</scope>
    <source>
        <strain evidence="2 3">P43/6/78</strain>
    </source>
</reference>
<protein>
    <submittedName>
        <fullName evidence="2">Uncharacterized protein</fullName>
    </submittedName>
</protein>
<name>A0A3B6VL72_BRAPL</name>
<gene>
    <name evidence="2" type="ORF">BPP43_07165</name>
</gene>
<feature type="transmembrane region" description="Helical" evidence="1">
    <location>
        <begin position="483"/>
        <end position="502"/>
    </location>
</feature>
<feature type="transmembrane region" description="Helical" evidence="1">
    <location>
        <begin position="744"/>
        <end position="763"/>
    </location>
</feature>